<dbReference type="Pfam" id="PF00535">
    <property type="entry name" value="Glycos_transf_2"/>
    <property type="match status" value="2"/>
</dbReference>
<proteinExistence type="inferred from homology"/>
<accession>A0ABV3ZBV9</accession>
<dbReference type="EMBL" id="JAULBC010000002">
    <property type="protein sequence ID" value="MEX6687065.1"/>
    <property type="molecule type" value="Genomic_DNA"/>
</dbReference>
<feature type="transmembrane region" description="Helical" evidence="4">
    <location>
        <begin position="16"/>
        <end position="38"/>
    </location>
</feature>
<organism evidence="7 8">
    <name type="scientific">Danxiaibacter flavus</name>
    <dbReference type="NCBI Taxonomy" id="3049108"/>
    <lineage>
        <taxon>Bacteria</taxon>
        <taxon>Pseudomonadati</taxon>
        <taxon>Bacteroidota</taxon>
        <taxon>Chitinophagia</taxon>
        <taxon>Chitinophagales</taxon>
        <taxon>Chitinophagaceae</taxon>
        <taxon>Danxiaibacter</taxon>
    </lineage>
</organism>
<feature type="domain" description="Glycosyltransferase 2-like" evidence="6">
    <location>
        <begin position="270"/>
        <end position="417"/>
    </location>
</feature>
<feature type="transmembrane region" description="Helical" evidence="4">
    <location>
        <begin position="447"/>
        <end position="472"/>
    </location>
</feature>
<feature type="domain" description="Glycosyltransferase 2-like" evidence="5">
    <location>
        <begin position="139"/>
        <end position="193"/>
    </location>
</feature>
<evidence type="ECO:0000259" key="6">
    <source>
        <dbReference type="Pfam" id="PF13632"/>
    </source>
</evidence>
<name>A0ABV3ZBV9_9BACT</name>
<sequence length="499" mass="57088">MQSIWHYIKSFYEGGIFIYGMTMLLMYALLAILSYIAIMQYKRKSVYTDYAQLTSSSLAPGISIIAPAFNEGVTIIQNVRSLLTLNYALYEVIIINDGSTDDTLEKLITEFEMQQVDFAYNEKIVTKPVRRIFKSGNPAYDKLVVIDKVNGKSKADASNAGINAAAFDYFLCTDVDCIIEKDTLIKMIQPFLGEEDKKVRQVGEPCPECGYVHIIEENRRVIATGATLRIANSSDIEEGVIVRMRPPKTLIPRFQEMEYIRSYVLGKMGWSLINCVPNVSGGLGLFDKEIAIKAGGYDPLSFGEDMDLVTRMCAYMKDNKQKYAVRYIPTTQCWTEGPPNLKIFGRQRTRWGRGLIQIMTMHRRMIFNPHYGKMGMIVMPYNLFFEFLAPFIEAVGIIYYIFIVATGRINGHNALLLLLFVYLYSVMITSIAILWDQFVHRNYKTWIEVFGLSLMAFLEPIIYHPLIVFFALRGYYFFITGRKHVWGNMQRKGFGAKPA</sequence>
<feature type="domain" description="Glycosyltransferase 2-like" evidence="5">
    <location>
        <begin position="63"/>
        <end position="107"/>
    </location>
</feature>
<keyword evidence="8" id="KW-1185">Reference proteome</keyword>
<dbReference type="EC" id="2.4.-.-" evidence="7"/>
<evidence type="ECO:0000259" key="5">
    <source>
        <dbReference type="Pfam" id="PF00535"/>
    </source>
</evidence>
<dbReference type="PANTHER" id="PTHR43630:SF1">
    <property type="entry name" value="POLY-BETA-1,6-N-ACETYL-D-GLUCOSAMINE SYNTHASE"/>
    <property type="match status" value="1"/>
</dbReference>
<dbReference type="GO" id="GO:0016757">
    <property type="term" value="F:glycosyltransferase activity"/>
    <property type="evidence" value="ECO:0007669"/>
    <property type="project" value="UniProtKB-KW"/>
</dbReference>
<keyword evidence="4" id="KW-1133">Transmembrane helix</keyword>
<keyword evidence="2 7" id="KW-0328">Glycosyltransferase</keyword>
<evidence type="ECO:0000256" key="1">
    <source>
        <dbReference type="ARBA" id="ARBA00006739"/>
    </source>
</evidence>
<feature type="transmembrane region" description="Helical" evidence="4">
    <location>
        <begin position="383"/>
        <end position="402"/>
    </location>
</feature>
<keyword evidence="4" id="KW-0812">Transmembrane</keyword>
<evidence type="ECO:0000313" key="8">
    <source>
        <dbReference type="Proteomes" id="UP001560573"/>
    </source>
</evidence>
<dbReference type="Gene3D" id="3.90.550.10">
    <property type="entry name" value="Spore Coat Polysaccharide Biosynthesis Protein SpsA, Chain A"/>
    <property type="match status" value="1"/>
</dbReference>
<dbReference type="PANTHER" id="PTHR43630">
    <property type="entry name" value="POLY-BETA-1,6-N-ACETYL-D-GLUCOSAMINE SYNTHASE"/>
    <property type="match status" value="1"/>
</dbReference>
<evidence type="ECO:0000256" key="3">
    <source>
        <dbReference type="ARBA" id="ARBA00022679"/>
    </source>
</evidence>
<dbReference type="RefSeq" id="WP_369328469.1">
    <property type="nucleotide sequence ID" value="NZ_JAULBC010000002.1"/>
</dbReference>
<reference evidence="7 8" key="1">
    <citation type="submission" date="2023-07" db="EMBL/GenBank/DDBJ databases">
        <authorList>
            <person name="Lian W.-H."/>
        </authorList>
    </citation>
    <scope>NUCLEOTIDE SEQUENCE [LARGE SCALE GENOMIC DNA]</scope>
    <source>
        <strain evidence="7 8">SYSU DXS3180</strain>
    </source>
</reference>
<dbReference type="InterPro" id="IPR029044">
    <property type="entry name" value="Nucleotide-diphossugar_trans"/>
</dbReference>
<keyword evidence="3 7" id="KW-0808">Transferase</keyword>
<comment type="caution">
    <text evidence="7">The sequence shown here is derived from an EMBL/GenBank/DDBJ whole genome shotgun (WGS) entry which is preliminary data.</text>
</comment>
<dbReference type="InterPro" id="IPR001173">
    <property type="entry name" value="Glyco_trans_2-like"/>
</dbReference>
<dbReference type="Pfam" id="PF13632">
    <property type="entry name" value="Glyco_trans_2_3"/>
    <property type="match status" value="1"/>
</dbReference>
<gene>
    <name evidence="7" type="ORF">QTN47_06145</name>
</gene>
<evidence type="ECO:0000256" key="2">
    <source>
        <dbReference type="ARBA" id="ARBA00022676"/>
    </source>
</evidence>
<evidence type="ECO:0000256" key="4">
    <source>
        <dbReference type="SAM" id="Phobius"/>
    </source>
</evidence>
<dbReference type="SUPFAM" id="SSF53448">
    <property type="entry name" value="Nucleotide-diphospho-sugar transferases"/>
    <property type="match status" value="1"/>
</dbReference>
<keyword evidence="4" id="KW-0472">Membrane</keyword>
<evidence type="ECO:0000313" key="7">
    <source>
        <dbReference type="EMBL" id="MEX6687065.1"/>
    </source>
</evidence>
<protein>
    <submittedName>
        <fullName evidence="7">Glycosyltransferase</fullName>
        <ecNumber evidence="7">2.4.-.-</ecNumber>
    </submittedName>
</protein>
<dbReference type="Proteomes" id="UP001560573">
    <property type="component" value="Unassembled WGS sequence"/>
</dbReference>
<feature type="transmembrane region" description="Helical" evidence="4">
    <location>
        <begin position="414"/>
        <end position="435"/>
    </location>
</feature>
<comment type="similarity">
    <text evidence="1">Belongs to the glycosyltransferase 2 family.</text>
</comment>
<dbReference type="CDD" id="cd06423">
    <property type="entry name" value="CESA_like"/>
    <property type="match status" value="1"/>
</dbReference>